<dbReference type="Pfam" id="PF00485">
    <property type="entry name" value="PRK"/>
    <property type="match status" value="1"/>
</dbReference>
<dbReference type="RefSeq" id="WP_186918042.1">
    <property type="nucleotide sequence ID" value="NZ_JACOFZ010000015.1"/>
</dbReference>
<name>A0A923HQN9_9BURK</name>
<gene>
    <name evidence="7" type="ORF">H8K36_18680</name>
</gene>
<dbReference type="GO" id="GO:0004849">
    <property type="term" value="F:uridine kinase activity"/>
    <property type="evidence" value="ECO:0007669"/>
    <property type="project" value="UniProtKB-EC"/>
</dbReference>
<dbReference type="PRINTS" id="PR00988">
    <property type="entry name" value="URIDINKINASE"/>
</dbReference>
<keyword evidence="8" id="KW-1185">Reference proteome</keyword>
<protein>
    <recommendedName>
        <fullName evidence="2">uridine/cytidine kinase</fullName>
        <ecNumber evidence="2">2.7.1.48</ecNumber>
    </recommendedName>
</protein>
<keyword evidence="4" id="KW-0547">Nucleotide-binding</keyword>
<feature type="domain" description="AAA+ ATPase" evidence="6">
    <location>
        <begin position="2"/>
        <end position="147"/>
    </location>
</feature>
<accession>A0A923HQN9</accession>
<comment type="pathway">
    <text evidence="1">Pyrimidine metabolism; UMP biosynthesis via salvage pathway; UMP from uridine: step 1/1.</text>
</comment>
<evidence type="ECO:0000259" key="6">
    <source>
        <dbReference type="SMART" id="SM00382"/>
    </source>
</evidence>
<comment type="caution">
    <text evidence="7">The sequence shown here is derived from an EMBL/GenBank/DDBJ whole genome shotgun (WGS) entry which is preliminary data.</text>
</comment>
<evidence type="ECO:0000313" key="7">
    <source>
        <dbReference type="EMBL" id="MBC3883422.1"/>
    </source>
</evidence>
<dbReference type="SMART" id="SM00382">
    <property type="entry name" value="AAA"/>
    <property type="match status" value="1"/>
</dbReference>
<dbReference type="InterPro" id="IPR003593">
    <property type="entry name" value="AAA+_ATPase"/>
</dbReference>
<organism evidence="7 8">
    <name type="scientific">Undibacterium nitidum</name>
    <dbReference type="NCBI Taxonomy" id="2762298"/>
    <lineage>
        <taxon>Bacteria</taxon>
        <taxon>Pseudomonadati</taxon>
        <taxon>Pseudomonadota</taxon>
        <taxon>Betaproteobacteria</taxon>
        <taxon>Burkholderiales</taxon>
        <taxon>Oxalobacteraceae</taxon>
        <taxon>Undibacterium</taxon>
    </lineage>
</organism>
<dbReference type="GO" id="GO:0005524">
    <property type="term" value="F:ATP binding"/>
    <property type="evidence" value="ECO:0007669"/>
    <property type="project" value="InterPro"/>
</dbReference>
<proteinExistence type="predicted"/>
<evidence type="ECO:0000256" key="3">
    <source>
        <dbReference type="ARBA" id="ARBA00022679"/>
    </source>
</evidence>
<sequence length="208" mass="23820">MKPFLVGITGGSGSGKTTFINALLAQLPEGSVSLLSQDNYYKSIDQQTQDANRIENFDIPSSLDLDKFYQDVLRLRSGEDLAITEYTFNRSDVIPKTIHIPSAPVIVLEGIYALHHTALNDIIDLKVFIDAEEEHRKQRRIQRDAVERGYDQDDVLYRLSQHHQPAFEQYILPHRSKADIVIPNNHHFEKGLELLGHYLKLKAQERTK</sequence>
<dbReference type="AlphaFoldDB" id="A0A923HQN9"/>
<evidence type="ECO:0000313" key="8">
    <source>
        <dbReference type="Proteomes" id="UP000627446"/>
    </source>
</evidence>
<dbReference type="InterPro" id="IPR006083">
    <property type="entry name" value="PRK/URK"/>
</dbReference>
<dbReference type="CDD" id="cd02023">
    <property type="entry name" value="UMPK"/>
    <property type="match status" value="1"/>
</dbReference>
<dbReference type="EC" id="2.7.1.48" evidence="2"/>
<dbReference type="InterPro" id="IPR000764">
    <property type="entry name" value="Uridine_kinase-like"/>
</dbReference>
<evidence type="ECO:0000256" key="4">
    <source>
        <dbReference type="ARBA" id="ARBA00022741"/>
    </source>
</evidence>
<evidence type="ECO:0000256" key="2">
    <source>
        <dbReference type="ARBA" id="ARBA00012137"/>
    </source>
</evidence>
<dbReference type="EMBL" id="JACOFZ010000015">
    <property type="protein sequence ID" value="MBC3883422.1"/>
    <property type="molecule type" value="Genomic_DNA"/>
</dbReference>
<dbReference type="SUPFAM" id="SSF52540">
    <property type="entry name" value="P-loop containing nucleoside triphosphate hydrolases"/>
    <property type="match status" value="1"/>
</dbReference>
<dbReference type="Gene3D" id="3.40.50.300">
    <property type="entry name" value="P-loop containing nucleotide triphosphate hydrolases"/>
    <property type="match status" value="1"/>
</dbReference>
<dbReference type="PANTHER" id="PTHR10285">
    <property type="entry name" value="URIDINE KINASE"/>
    <property type="match status" value="1"/>
</dbReference>
<evidence type="ECO:0000256" key="1">
    <source>
        <dbReference type="ARBA" id="ARBA00004690"/>
    </source>
</evidence>
<dbReference type="InterPro" id="IPR027417">
    <property type="entry name" value="P-loop_NTPase"/>
</dbReference>
<dbReference type="Proteomes" id="UP000627446">
    <property type="component" value="Unassembled WGS sequence"/>
</dbReference>
<reference evidence="7" key="1">
    <citation type="submission" date="2020-08" db="EMBL/GenBank/DDBJ databases">
        <title>Novel species isolated from subtropical streams in China.</title>
        <authorList>
            <person name="Lu H."/>
        </authorList>
    </citation>
    <scope>NUCLEOTIDE SEQUENCE</scope>
    <source>
        <strain evidence="7">LX22W</strain>
    </source>
</reference>
<keyword evidence="5 7" id="KW-0418">Kinase</keyword>
<evidence type="ECO:0000256" key="5">
    <source>
        <dbReference type="ARBA" id="ARBA00022777"/>
    </source>
</evidence>
<keyword evidence="3" id="KW-0808">Transferase</keyword>